<name>G7VY27_PAETH</name>
<reference key="2">
    <citation type="submission" date="2011-11" db="EMBL/GenBank/DDBJ databases">
        <authorList>
            <person name="Shin S.H."/>
            <person name="Kim S."/>
            <person name="Kim J.Y."/>
        </authorList>
    </citation>
    <scope>NUCLEOTIDE SEQUENCE</scope>
    <source>
        <strain>HPL-003</strain>
    </source>
</reference>
<dbReference type="AlphaFoldDB" id="G7VY27"/>
<dbReference type="Proteomes" id="UP000005876">
    <property type="component" value="Chromosome"/>
</dbReference>
<dbReference type="InterPro" id="IPR027417">
    <property type="entry name" value="P-loop_NTPase"/>
</dbReference>
<evidence type="ECO:0000313" key="2">
    <source>
        <dbReference type="Proteomes" id="UP000005876"/>
    </source>
</evidence>
<reference evidence="1 2" key="3">
    <citation type="journal article" date="2012" name="J. Bacteriol.">
        <title>Genome Sequence of Paenibacillus terrae HPL-003, a Xylanase-Producing Bacterium Isolated from Soil Found in Forest Residue.</title>
        <authorList>
            <person name="Shin S.H."/>
            <person name="Kim S."/>
            <person name="Kim J.Y."/>
            <person name="Song H.Y."/>
            <person name="Cho S.J."/>
            <person name="Kim D.R."/>
            <person name="Lee K.I."/>
            <person name="Lim H.K."/>
            <person name="Park N.J."/>
            <person name="Hwang I.T."/>
            <person name="Yang K.S."/>
        </authorList>
    </citation>
    <scope>NUCLEOTIDE SEQUENCE [LARGE SCALE GENOMIC DNA]</scope>
    <source>
        <strain evidence="1 2">HPL-003</strain>
    </source>
</reference>
<dbReference type="STRING" id="985665.HPL003_02120"/>
<dbReference type="RefSeq" id="WP_014277988.1">
    <property type="nucleotide sequence ID" value="NC_016641.1"/>
</dbReference>
<accession>G7VY27</accession>
<dbReference type="EMBL" id="CP003107">
    <property type="protein sequence ID" value="AET57205.1"/>
    <property type="molecule type" value="Genomic_DNA"/>
</dbReference>
<gene>
    <name evidence="1" type="ordered locus">HPL003_02120</name>
</gene>
<proteinExistence type="predicted"/>
<dbReference type="KEGG" id="pta:HPL003_02120"/>
<organism evidence="1 2">
    <name type="scientific">Paenibacillus terrae (strain HPL-003)</name>
    <dbReference type="NCBI Taxonomy" id="985665"/>
    <lineage>
        <taxon>Bacteria</taxon>
        <taxon>Bacillati</taxon>
        <taxon>Bacillota</taxon>
        <taxon>Bacilli</taxon>
        <taxon>Bacillales</taxon>
        <taxon>Paenibacillaceae</taxon>
        <taxon>Paenibacillus</taxon>
    </lineage>
</organism>
<evidence type="ECO:0000313" key="1">
    <source>
        <dbReference type="EMBL" id="AET57205.1"/>
    </source>
</evidence>
<dbReference type="Gene3D" id="3.40.50.300">
    <property type="entry name" value="P-loop containing nucleotide triphosphate hydrolases"/>
    <property type="match status" value="1"/>
</dbReference>
<sequence>MPLEPPPALIQSLAPEIKMYGQALLDIPCIKILMGTDGKNLQETRELYNLTDAEEELLASKKREHALLMIGPKRIHAHFEIPDYKFAYMGSAGGR</sequence>
<reference evidence="2" key="1">
    <citation type="submission" date="2011-11" db="EMBL/GenBank/DDBJ databases">
        <title>Complete sequence of Paenibacillus terrae HPL-003.</title>
        <authorList>
            <person name="Shin S.H."/>
            <person name="Kim S."/>
            <person name="Kim J.Y."/>
        </authorList>
    </citation>
    <scope>NUCLEOTIDE SEQUENCE [LARGE SCALE GENOMIC DNA]</scope>
    <source>
        <strain evidence="2">HPL-003</strain>
    </source>
</reference>
<dbReference type="eggNOG" id="COG3451">
    <property type="taxonomic scope" value="Bacteria"/>
</dbReference>
<protein>
    <submittedName>
        <fullName evidence="1">Uncharacterized protein</fullName>
    </submittedName>
</protein>
<dbReference type="HOGENOM" id="CLU_2370220_0_0_9"/>